<dbReference type="OrthoDB" id="5062850at2759"/>
<keyword evidence="2" id="KW-1185">Reference proteome</keyword>
<organism evidence="1 2">
    <name type="scientific">Fusarium albosuccineum</name>
    <dbReference type="NCBI Taxonomy" id="1237068"/>
    <lineage>
        <taxon>Eukaryota</taxon>
        <taxon>Fungi</taxon>
        <taxon>Dikarya</taxon>
        <taxon>Ascomycota</taxon>
        <taxon>Pezizomycotina</taxon>
        <taxon>Sordariomycetes</taxon>
        <taxon>Hypocreomycetidae</taxon>
        <taxon>Hypocreales</taxon>
        <taxon>Nectriaceae</taxon>
        <taxon>Fusarium</taxon>
        <taxon>Fusarium decemcellulare species complex</taxon>
    </lineage>
</organism>
<reference evidence="1 2" key="1">
    <citation type="submission" date="2020-01" db="EMBL/GenBank/DDBJ databases">
        <title>Identification and distribution of gene clusters putatively required for synthesis of sphingolipid metabolism inhibitors in phylogenetically diverse species of the filamentous fungus Fusarium.</title>
        <authorList>
            <person name="Kim H.-S."/>
            <person name="Busman M."/>
            <person name="Brown D.W."/>
            <person name="Divon H."/>
            <person name="Uhlig S."/>
            <person name="Proctor R.H."/>
        </authorList>
    </citation>
    <scope>NUCLEOTIDE SEQUENCE [LARGE SCALE GENOMIC DNA]</scope>
    <source>
        <strain evidence="1 2">NRRL 20459</strain>
    </source>
</reference>
<proteinExistence type="predicted"/>
<name>A0A8H4LGU0_9HYPO</name>
<gene>
    <name evidence="1" type="ORF">FALBO_4597</name>
</gene>
<evidence type="ECO:0000313" key="2">
    <source>
        <dbReference type="Proteomes" id="UP000554235"/>
    </source>
</evidence>
<accession>A0A8H4LGU0</accession>
<dbReference type="Proteomes" id="UP000554235">
    <property type="component" value="Unassembled WGS sequence"/>
</dbReference>
<protein>
    <submittedName>
        <fullName evidence="1">Uncharacterized protein</fullName>
    </submittedName>
</protein>
<dbReference type="EMBL" id="JAADYS010000603">
    <property type="protein sequence ID" value="KAF4468516.1"/>
    <property type="molecule type" value="Genomic_DNA"/>
</dbReference>
<dbReference type="AlphaFoldDB" id="A0A8H4LGU0"/>
<evidence type="ECO:0000313" key="1">
    <source>
        <dbReference type="EMBL" id="KAF4468516.1"/>
    </source>
</evidence>
<comment type="caution">
    <text evidence="1">The sequence shown here is derived from an EMBL/GenBank/DDBJ whole genome shotgun (WGS) entry which is preliminary data.</text>
</comment>
<sequence>MSSKTHFLALPYDVRDQIYQHYFMVDGGYVYDGDSEKLVTADGQPIDLSLMYTCHLIAQDTKHMPLSVNPITFSTVFREDWREQAGGLEFIVNFHRLLQSDLIVHLEKFMTPEMFSRLGHEFPQSIPNIRRYLMDRRRIRERDPDFYPRRQQSPYFQSLVRGSREGRYSEISSYTCHDRLQWIWGTTKSSISSAVDLVLRLLAEKHPADFAQVIDEVLPGWTDSHSPDEFFGLTFDHWAIPSLSEVIQIADQLQAHDLCGWLGYWHHGRGQEGIGYRFREKFCFSAAAVAIRFLDRLPKHQRLHIRNIVINEDRTAVGFPQGHILGLIPFCKENPRLRLQQRVNLWRTILLKAETPDPLDVRMILETNDDGFPPEYENRGLEPFRVYTALASWGFQTMEVMDEGMPAGSFSFVLDGEPDMNLSSDLFDRVVHRDIAWMKSYLKCLSQGLVPHPNQDQYIPGFATYIRGVEHLISGPSFVQSNFNLGQPWDYEKLMVEHQEPSLSVWQEKQRNREPVEFDVDTPTLKLPELQLELFEHQSESDYLDSSLNTCKREKKRLRRVRRRWAAAIAAQNPTQVAEANDEDDDEDDAEDMAVGVDVDMDNLVSHSDAKMGLVMRTLFGDVHKVPPCMTRTEKRMYRKERRAQKTAASAPYQSVVDLAVIEDMDSDMDATTFGNFFEPRTGLWWW</sequence>